<keyword evidence="1" id="KW-0472">Membrane</keyword>
<dbReference type="AlphaFoldDB" id="A0A2S7WP84"/>
<evidence type="ECO:0000313" key="3">
    <source>
        <dbReference type="EMBL" id="PQJ79266.1"/>
    </source>
</evidence>
<evidence type="ECO:0000256" key="1">
    <source>
        <dbReference type="SAM" id="Phobius"/>
    </source>
</evidence>
<dbReference type="Proteomes" id="UP000238882">
    <property type="component" value="Unassembled WGS sequence"/>
</dbReference>
<comment type="caution">
    <text evidence="3">The sequence shown here is derived from an EMBL/GenBank/DDBJ whole genome shotgun (WGS) entry which is preliminary data.</text>
</comment>
<dbReference type="GO" id="GO:0004175">
    <property type="term" value="F:endopeptidase activity"/>
    <property type="evidence" value="ECO:0007669"/>
    <property type="project" value="UniProtKB-ARBA"/>
</dbReference>
<feature type="transmembrane region" description="Helical" evidence="1">
    <location>
        <begin position="171"/>
        <end position="191"/>
    </location>
</feature>
<reference evidence="3 4" key="1">
    <citation type="submission" date="2016-12" db="EMBL/GenBank/DDBJ databases">
        <title>Trade-off between light-utilization and light-protection in marine flavobacteria.</title>
        <authorList>
            <person name="Kumagai Y."/>
            <person name="Yoshizawa S."/>
            <person name="Kogure K."/>
            <person name="Iwasaki W."/>
        </authorList>
    </citation>
    <scope>NUCLEOTIDE SEQUENCE [LARGE SCALE GENOMIC DNA]</scope>
    <source>
        <strain evidence="3 4">NBRC 108759</strain>
    </source>
</reference>
<feature type="transmembrane region" description="Helical" evidence="1">
    <location>
        <begin position="81"/>
        <end position="99"/>
    </location>
</feature>
<dbReference type="EMBL" id="MSCN01000001">
    <property type="protein sequence ID" value="PQJ79266.1"/>
    <property type="molecule type" value="Genomic_DNA"/>
</dbReference>
<feature type="transmembrane region" description="Helical" evidence="1">
    <location>
        <begin position="143"/>
        <end position="165"/>
    </location>
</feature>
<feature type="transmembrane region" description="Helical" evidence="1">
    <location>
        <begin position="198"/>
        <end position="217"/>
    </location>
</feature>
<organism evidence="3 4">
    <name type="scientific">Polaribacter porphyrae</name>
    <dbReference type="NCBI Taxonomy" id="1137780"/>
    <lineage>
        <taxon>Bacteria</taxon>
        <taxon>Pseudomonadati</taxon>
        <taxon>Bacteroidota</taxon>
        <taxon>Flavobacteriia</taxon>
        <taxon>Flavobacteriales</taxon>
        <taxon>Flavobacteriaceae</taxon>
    </lineage>
</organism>
<dbReference type="RefSeq" id="WP_105015865.1">
    <property type="nucleotide sequence ID" value="NZ_MSCN01000001.1"/>
</dbReference>
<feature type="transmembrane region" description="Helical" evidence="1">
    <location>
        <begin position="105"/>
        <end position="131"/>
    </location>
</feature>
<dbReference type="GO" id="GO:0080120">
    <property type="term" value="P:CAAX-box protein maturation"/>
    <property type="evidence" value="ECO:0007669"/>
    <property type="project" value="UniProtKB-ARBA"/>
</dbReference>
<feature type="transmembrane region" description="Helical" evidence="1">
    <location>
        <begin position="41"/>
        <end position="60"/>
    </location>
</feature>
<feature type="transmembrane region" description="Helical" evidence="1">
    <location>
        <begin position="237"/>
        <end position="256"/>
    </location>
</feature>
<dbReference type="Pfam" id="PF02517">
    <property type="entry name" value="Rce1-like"/>
    <property type="match status" value="1"/>
</dbReference>
<gene>
    <name evidence="3" type="ORF">BTO18_08810</name>
</gene>
<keyword evidence="1" id="KW-1133">Transmembrane helix</keyword>
<accession>A0A2S7WP84</accession>
<feature type="transmembrane region" description="Helical" evidence="1">
    <location>
        <begin position="7"/>
        <end position="29"/>
    </location>
</feature>
<sequence length="270" mass="30513">MKREIKLIIITFIGFLFLLWIAKPIRFFLIDNNLPELNSRFIAGIFMRLSIIVLAIKLINIKKIKNYNGLSTSKRVNNIQALAIPFVFILSGIISNWYTYTNTQIYLLLLFILSVFTVGFAEEIVFRGIILPLFIKHFKAKKNVLFISVLCTSLIFGGLHFFNILKEPGNIVGITNQVFFATSISFFFGGLMLRTNNIIIPSIIHGFINLAFGSGILNQKSAPIITGKISEGINWSSIIPTTIFFSFIFLGGAYMIKKVNKSDILKELNI</sequence>
<keyword evidence="1" id="KW-0812">Transmembrane</keyword>
<dbReference type="OrthoDB" id="1434800at2"/>
<proteinExistence type="predicted"/>
<protein>
    <recommendedName>
        <fullName evidence="2">CAAX prenyl protease 2/Lysostaphin resistance protein A-like domain-containing protein</fullName>
    </recommendedName>
</protein>
<evidence type="ECO:0000259" key="2">
    <source>
        <dbReference type="Pfam" id="PF02517"/>
    </source>
</evidence>
<dbReference type="InterPro" id="IPR003675">
    <property type="entry name" value="Rce1/LyrA-like_dom"/>
</dbReference>
<name>A0A2S7WP84_9FLAO</name>
<feature type="domain" description="CAAX prenyl protease 2/Lysostaphin resistance protein A-like" evidence="2">
    <location>
        <begin position="107"/>
        <end position="210"/>
    </location>
</feature>
<evidence type="ECO:0000313" key="4">
    <source>
        <dbReference type="Proteomes" id="UP000238882"/>
    </source>
</evidence>
<keyword evidence="4" id="KW-1185">Reference proteome</keyword>